<protein>
    <submittedName>
        <fullName evidence="8">Uncharacterized protein</fullName>
    </submittedName>
</protein>
<feature type="transmembrane region" description="Helical" evidence="7">
    <location>
        <begin position="251"/>
        <end position="277"/>
    </location>
</feature>
<dbReference type="InterPro" id="IPR022791">
    <property type="entry name" value="L-PG_synthase/AglD"/>
</dbReference>
<evidence type="ECO:0000256" key="5">
    <source>
        <dbReference type="ARBA" id="ARBA00023136"/>
    </source>
</evidence>
<comment type="caution">
    <text evidence="8">The sequence shown here is derived from an EMBL/GenBank/DDBJ whole genome shotgun (WGS) entry which is preliminary data.</text>
</comment>
<keyword evidence="5 7" id="KW-0472">Membrane</keyword>
<feature type="transmembrane region" description="Helical" evidence="7">
    <location>
        <begin position="59"/>
        <end position="77"/>
    </location>
</feature>
<feature type="transmembrane region" description="Helical" evidence="7">
    <location>
        <begin position="213"/>
        <end position="239"/>
    </location>
</feature>
<evidence type="ECO:0000313" key="9">
    <source>
        <dbReference type="Proteomes" id="UP000295719"/>
    </source>
</evidence>
<dbReference type="Pfam" id="PF03706">
    <property type="entry name" value="LPG_synthase_TM"/>
    <property type="match status" value="1"/>
</dbReference>
<evidence type="ECO:0000313" key="8">
    <source>
        <dbReference type="EMBL" id="TCV96652.1"/>
    </source>
</evidence>
<organism evidence="8 9">
    <name type="scientific">Biostraticola tofi</name>
    <dbReference type="NCBI Taxonomy" id="466109"/>
    <lineage>
        <taxon>Bacteria</taxon>
        <taxon>Pseudomonadati</taxon>
        <taxon>Pseudomonadota</taxon>
        <taxon>Gammaproteobacteria</taxon>
        <taxon>Enterobacterales</taxon>
        <taxon>Bruguierivoracaceae</taxon>
        <taxon>Biostraticola</taxon>
    </lineage>
</organism>
<keyword evidence="4 7" id="KW-1133">Transmembrane helix</keyword>
<sequence>MTRTRKTRNRGPESKKHRIWSAAKKVLTALFFIGVVVLLAVYARRVDWDDVAQSITSYSWQALMAVIGLVVLSYLFYGAYDLIGRAYCGHKLAKHQVMLVSFICYAFTLTLSTWIGGIGMRYRLYSRLGLPNSSITKVFSLSIATNWLGYILLSGGICAFGVIKLPANWGIGEVALRLTGAGLLVFIAAYLWLCTFSRRRRWSIKGQKLVLPSLRMACTQLLVSCANWLTMAGIIYILLGDKVDFPLVVGVLLVSSIAGVIVHIPAGIGVLEAVFVAMLRGEDLTHGSIIAALLAYRAVYFIAPLLLAIVLYLGLESRAKALRERNERKAADEAATSPDEQKTPAPEDAVLPDGGKAS</sequence>
<proteinExistence type="predicted"/>
<feature type="transmembrane region" description="Helical" evidence="7">
    <location>
        <begin position="174"/>
        <end position="193"/>
    </location>
</feature>
<dbReference type="EMBL" id="SMCR01000004">
    <property type="protein sequence ID" value="TCV96652.1"/>
    <property type="molecule type" value="Genomic_DNA"/>
</dbReference>
<feature type="transmembrane region" description="Helical" evidence="7">
    <location>
        <begin position="138"/>
        <end position="162"/>
    </location>
</feature>
<dbReference type="GO" id="GO:0005886">
    <property type="term" value="C:plasma membrane"/>
    <property type="evidence" value="ECO:0007669"/>
    <property type="project" value="UniProtKB-SubCell"/>
</dbReference>
<dbReference type="RefSeq" id="WP_131865238.1">
    <property type="nucleotide sequence ID" value="NZ_SMCR01000004.1"/>
</dbReference>
<comment type="subcellular location">
    <subcellularLocation>
        <location evidence="1">Cell membrane</location>
        <topology evidence="1">Multi-pass membrane protein</topology>
    </subcellularLocation>
</comment>
<keyword evidence="2" id="KW-1003">Cell membrane</keyword>
<feature type="transmembrane region" description="Helical" evidence="7">
    <location>
        <begin position="289"/>
        <end position="315"/>
    </location>
</feature>
<keyword evidence="3 7" id="KW-0812">Transmembrane</keyword>
<evidence type="ECO:0000256" key="2">
    <source>
        <dbReference type="ARBA" id="ARBA00022475"/>
    </source>
</evidence>
<feature type="region of interest" description="Disordered" evidence="6">
    <location>
        <begin position="326"/>
        <end position="358"/>
    </location>
</feature>
<reference evidence="8 9" key="1">
    <citation type="submission" date="2019-03" db="EMBL/GenBank/DDBJ databases">
        <title>Genomic Encyclopedia of Type Strains, Phase IV (KMG-IV): sequencing the most valuable type-strain genomes for metagenomic binning, comparative biology and taxonomic classification.</title>
        <authorList>
            <person name="Goeker M."/>
        </authorList>
    </citation>
    <scope>NUCLEOTIDE SEQUENCE [LARGE SCALE GENOMIC DNA]</scope>
    <source>
        <strain evidence="8 9">DSM 19580</strain>
    </source>
</reference>
<gene>
    <name evidence="8" type="ORF">EDC52_10492</name>
</gene>
<evidence type="ECO:0000256" key="7">
    <source>
        <dbReference type="SAM" id="Phobius"/>
    </source>
</evidence>
<name>A0A4R3YVX1_9GAMM</name>
<evidence type="ECO:0000256" key="1">
    <source>
        <dbReference type="ARBA" id="ARBA00004651"/>
    </source>
</evidence>
<evidence type="ECO:0000256" key="3">
    <source>
        <dbReference type="ARBA" id="ARBA00022692"/>
    </source>
</evidence>
<dbReference type="Proteomes" id="UP000295719">
    <property type="component" value="Unassembled WGS sequence"/>
</dbReference>
<evidence type="ECO:0000256" key="6">
    <source>
        <dbReference type="SAM" id="MobiDB-lite"/>
    </source>
</evidence>
<dbReference type="AlphaFoldDB" id="A0A4R3YVX1"/>
<accession>A0A4R3YVX1</accession>
<keyword evidence="9" id="KW-1185">Reference proteome</keyword>
<evidence type="ECO:0000256" key="4">
    <source>
        <dbReference type="ARBA" id="ARBA00022989"/>
    </source>
</evidence>
<feature type="transmembrane region" description="Helical" evidence="7">
    <location>
        <begin position="97"/>
        <end position="118"/>
    </location>
</feature>
<dbReference type="OrthoDB" id="5998304at2"/>